<dbReference type="InterPro" id="IPR017452">
    <property type="entry name" value="GPCR_Rhodpsn_7TM"/>
</dbReference>
<gene>
    <name evidence="10" type="primary">CNR1</name>
    <name evidence="10" type="ORF">BLAG_LOCUS15222</name>
</gene>
<dbReference type="PROSITE" id="PS00237">
    <property type="entry name" value="G_PROTEIN_RECEP_F1_1"/>
    <property type="match status" value="1"/>
</dbReference>
<evidence type="ECO:0000256" key="7">
    <source>
        <dbReference type="SAM" id="MobiDB-lite"/>
    </source>
</evidence>
<keyword evidence="2" id="KW-1003">Cell membrane</keyword>
<reference evidence="10" key="1">
    <citation type="submission" date="2022-01" db="EMBL/GenBank/DDBJ databases">
        <authorList>
            <person name="Braso-Vives M."/>
        </authorList>
    </citation>
    <scope>NUCLEOTIDE SEQUENCE</scope>
</reference>
<keyword evidence="6" id="KW-0297">G-protein coupled receptor</keyword>
<dbReference type="PROSITE" id="PS50262">
    <property type="entry name" value="G_PROTEIN_RECEP_F1_2"/>
    <property type="match status" value="1"/>
</dbReference>
<dbReference type="InterPro" id="IPR000276">
    <property type="entry name" value="GPCR_Rhodpsn"/>
</dbReference>
<accession>A0A8J9ZND1</accession>
<proteinExistence type="inferred from homology"/>
<protein>
    <submittedName>
        <fullName evidence="10">CNR1 protein</fullName>
    </submittedName>
</protein>
<dbReference type="EMBL" id="OV696688">
    <property type="protein sequence ID" value="CAH1257226.1"/>
    <property type="molecule type" value="Genomic_DNA"/>
</dbReference>
<evidence type="ECO:0000313" key="11">
    <source>
        <dbReference type="Proteomes" id="UP000838412"/>
    </source>
</evidence>
<comment type="similarity">
    <text evidence="6">Belongs to the G-protein coupled receptor 1 family.</text>
</comment>
<feature type="transmembrane region" description="Helical" evidence="8">
    <location>
        <begin position="172"/>
        <end position="194"/>
    </location>
</feature>
<dbReference type="InterPro" id="IPR045860">
    <property type="entry name" value="Snake_toxin-like_sf"/>
</dbReference>
<feature type="region of interest" description="Disordered" evidence="7">
    <location>
        <begin position="1"/>
        <end position="27"/>
    </location>
</feature>
<dbReference type="PRINTS" id="PR00237">
    <property type="entry name" value="GPCRRHODOPSN"/>
</dbReference>
<evidence type="ECO:0000313" key="10">
    <source>
        <dbReference type="EMBL" id="CAH1257226.1"/>
    </source>
</evidence>
<evidence type="ECO:0000256" key="4">
    <source>
        <dbReference type="ARBA" id="ARBA00022989"/>
    </source>
</evidence>
<comment type="subcellular location">
    <subcellularLocation>
        <location evidence="1">Cell membrane</location>
        <topology evidence="1">Multi-pass membrane protein</topology>
    </subcellularLocation>
</comment>
<evidence type="ECO:0000256" key="8">
    <source>
        <dbReference type="SAM" id="Phobius"/>
    </source>
</evidence>
<keyword evidence="3 6" id="KW-0812">Transmembrane</keyword>
<dbReference type="AlphaFoldDB" id="A0A8J9ZND1"/>
<feature type="compositionally biased region" description="Polar residues" evidence="7">
    <location>
        <begin position="1"/>
        <end position="12"/>
    </location>
</feature>
<feature type="transmembrane region" description="Helical" evidence="8">
    <location>
        <begin position="130"/>
        <end position="151"/>
    </location>
</feature>
<dbReference type="Gene3D" id="1.20.1070.10">
    <property type="entry name" value="Rhodopsin 7-helix transmembrane proteins"/>
    <property type="match status" value="1"/>
</dbReference>
<keyword evidence="6" id="KW-0675">Receptor</keyword>
<keyword evidence="11" id="KW-1185">Reference proteome</keyword>
<dbReference type="PANTHER" id="PTHR22750">
    <property type="entry name" value="G-PROTEIN COUPLED RECEPTOR"/>
    <property type="match status" value="1"/>
</dbReference>
<dbReference type="OrthoDB" id="5967898at2759"/>
<keyword evidence="6" id="KW-0807">Transducer</keyword>
<keyword evidence="4 8" id="KW-1133">Transmembrane helix</keyword>
<feature type="domain" description="G-protein coupled receptors family 1 profile" evidence="9">
    <location>
        <begin position="76"/>
        <end position="206"/>
    </location>
</feature>
<organism evidence="10 11">
    <name type="scientific">Branchiostoma lanceolatum</name>
    <name type="common">Common lancelet</name>
    <name type="synonym">Amphioxus lanceolatum</name>
    <dbReference type="NCBI Taxonomy" id="7740"/>
    <lineage>
        <taxon>Eukaryota</taxon>
        <taxon>Metazoa</taxon>
        <taxon>Chordata</taxon>
        <taxon>Cephalochordata</taxon>
        <taxon>Leptocardii</taxon>
        <taxon>Amphioxiformes</taxon>
        <taxon>Branchiostomatidae</taxon>
        <taxon>Branchiostoma</taxon>
    </lineage>
</organism>
<sequence>MALNTSNSTSTEVWLEDGGLGETSGGGGTPSHLQCYILLGENRTDLDVEACHAANSAAQGSTTSAAIVFGLAIILANLPVLLGIATKRSLHKPMYYLIANMAGVDAMAGVMCLVVPAVRGAGGGEGTYLILYTTFFFSVLLSLTGLMLLTLDRYVSIYHGLFHQTSITGKHVAGAVFTTWVLSALVSYSPLLGWTCDTNSVSGLRCWECRSRGEHTRCEYQPGLVARTTQCTDREKRCLTSKAKSNGHVTVVRGCATPARCILSDCDGVTGNCSNQQYCCAFDMCNDEFSATVTMETTTVTTLQENDQTIADVTSDPGPEKAPVKIGVVRSAGQRVLREVGLIVACCCILLMTPW</sequence>
<evidence type="ECO:0000256" key="6">
    <source>
        <dbReference type="RuleBase" id="RU000688"/>
    </source>
</evidence>
<feature type="compositionally biased region" description="Gly residues" evidence="7">
    <location>
        <begin position="18"/>
        <end position="27"/>
    </location>
</feature>
<evidence type="ECO:0000259" key="9">
    <source>
        <dbReference type="PROSITE" id="PS50262"/>
    </source>
</evidence>
<dbReference type="Pfam" id="PF00001">
    <property type="entry name" value="7tm_1"/>
    <property type="match status" value="1"/>
</dbReference>
<feature type="transmembrane region" description="Helical" evidence="8">
    <location>
        <begin position="65"/>
        <end position="85"/>
    </location>
</feature>
<feature type="transmembrane region" description="Helical" evidence="8">
    <location>
        <begin position="97"/>
        <end position="118"/>
    </location>
</feature>
<evidence type="ECO:0000256" key="1">
    <source>
        <dbReference type="ARBA" id="ARBA00004651"/>
    </source>
</evidence>
<dbReference type="SUPFAM" id="SSF57302">
    <property type="entry name" value="Snake toxin-like"/>
    <property type="match status" value="1"/>
</dbReference>
<evidence type="ECO:0000256" key="2">
    <source>
        <dbReference type="ARBA" id="ARBA00022475"/>
    </source>
</evidence>
<dbReference type="CDD" id="cd00117">
    <property type="entry name" value="TFP"/>
    <property type="match status" value="1"/>
</dbReference>
<dbReference type="SUPFAM" id="SSF81321">
    <property type="entry name" value="Family A G protein-coupled receptor-like"/>
    <property type="match status" value="1"/>
</dbReference>
<keyword evidence="5 8" id="KW-0472">Membrane</keyword>
<dbReference type="GO" id="GO:0004930">
    <property type="term" value="F:G protein-coupled receptor activity"/>
    <property type="evidence" value="ECO:0007669"/>
    <property type="project" value="UniProtKB-KW"/>
</dbReference>
<name>A0A8J9ZND1_BRALA</name>
<dbReference type="GO" id="GO:0005886">
    <property type="term" value="C:plasma membrane"/>
    <property type="evidence" value="ECO:0007669"/>
    <property type="project" value="UniProtKB-SubCell"/>
</dbReference>
<evidence type="ECO:0000256" key="3">
    <source>
        <dbReference type="ARBA" id="ARBA00022692"/>
    </source>
</evidence>
<dbReference type="Proteomes" id="UP000838412">
    <property type="component" value="Chromosome 3"/>
</dbReference>
<evidence type="ECO:0000256" key="5">
    <source>
        <dbReference type="ARBA" id="ARBA00023136"/>
    </source>
</evidence>